<dbReference type="Proteomes" id="UP001148737">
    <property type="component" value="Unassembled WGS sequence"/>
</dbReference>
<name>A0ACC1QEF7_9HYPO</name>
<organism evidence="1 2">
    <name type="scientific">Lecanicillium saksenae</name>
    <dbReference type="NCBI Taxonomy" id="468837"/>
    <lineage>
        <taxon>Eukaryota</taxon>
        <taxon>Fungi</taxon>
        <taxon>Dikarya</taxon>
        <taxon>Ascomycota</taxon>
        <taxon>Pezizomycotina</taxon>
        <taxon>Sordariomycetes</taxon>
        <taxon>Hypocreomycetidae</taxon>
        <taxon>Hypocreales</taxon>
        <taxon>Cordycipitaceae</taxon>
        <taxon>Lecanicillium</taxon>
    </lineage>
</organism>
<evidence type="ECO:0000313" key="2">
    <source>
        <dbReference type="Proteomes" id="UP001148737"/>
    </source>
</evidence>
<gene>
    <name evidence="1" type="ORF">NLG97_g9982</name>
</gene>
<protein>
    <submittedName>
        <fullName evidence="1">Uncharacterized protein</fullName>
    </submittedName>
</protein>
<reference evidence="1" key="1">
    <citation type="submission" date="2022-07" db="EMBL/GenBank/DDBJ databases">
        <title>Genome Sequence of Lecanicillium saksenae.</title>
        <authorList>
            <person name="Buettner E."/>
        </authorList>
    </citation>
    <scope>NUCLEOTIDE SEQUENCE</scope>
    <source>
        <strain evidence="1">VT-O1</strain>
    </source>
</reference>
<comment type="caution">
    <text evidence="1">The sequence shown here is derived from an EMBL/GenBank/DDBJ whole genome shotgun (WGS) entry which is preliminary data.</text>
</comment>
<evidence type="ECO:0000313" key="1">
    <source>
        <dbReference type="EMBL" id="KAJ3474120.1"/>
    </source>
</evidence>
<proteinExistence type="predicted"/>
<accession>A0ACC1QEF7</accession>
<keyword evidence="2" id="KW-1185">Reference proteome</keyword>
<sequence>MDPDESSSSPAAIPTPHPMIIDPPPAPSERDVTYYNGRLPLVQPLFGIRDDAGDEIQFGAYQQSAMVLLPDATLAALASSSRMLASVCSSVEALSRLIVRGWLPQEVEAPPPATTGATPAATVPSTSPSVPLSGAHDPTGNIGALTTNQDGEAEPDAGHNSFLDRTWRSVQGTLRQFSTGRKRPRADSGVPDATSSGVVLAATTNAPTPAPGATATAHGQATRRRRRSQATRRSERVANFAKQRDGECGKFTNFMGGIEAAHILPHSINATVEGVQFFQGLLTCITIMFGPAFAQRISTLLGSRVSSDKVWNVITLDVYIHRLYDTGLIGFRPIRVVEATRGDDSGFEVQFSLHWFGRTRIQALVDFMPTTQTLRHMATLRDNFRKDEMKYRVFNAITGNRVAEGAVESVFFLNLMEAQNMFDCLTMSWVMRTIYFGAGASGETKNPRDDPYLDRGPAYLTEDDYIAETQRRWDQYYEDNEDYEGSEDLEEYHSSAAGREIPEAQPGRPRRRRESSDESAGGQSVSSSVRRRNIPVLSDTIVPFTSSMINRLRRRQGGSDESQPSTAGSSSASSFWSRRRGPPPSSRTSTTSHGSEKAVSGGGQIQLQVQADPVNFASNPSNVILEAGETDLVAKQVSMLASPQLVVRDDGLRVVAKEAAESVVAGKDDADNE</sequence>
<dbReference type="EMBL" id="JANAKD010002268">
    <property type="protein sequence ID" value="KAJ3474120.1"/>
    <property type="molecule type" value="Genomic_DNA"/>
</dbReference>